<dbReference type="SUPFAM" id="SSF50956">
    <property type="entry name" value="Thermostable phytase (3-phytase)"/>
    <property type="match status" value="1"/>
</dbReference>
<organism evidence="1">
    <name type="scientific">marine sediment metagenome</name>
    <dbReference type="NCBI Taxonomy" id="412755"/>
    <lineage>
        <taxon>unclassified sequences</taxon>
        <taxon>metagenomes</taxon>
        <taxon>ecological metagenomes</taxon>
    </lineage>
</organism>
<name>A0A0F9AT53_9ZZZZ</name>
<evidence type="ECO:0000313" key="1">
    <source>
        <dbReference type="EMBL" id="KKL04797.1"/>
    </source>
</evidence>
<feature type="non-terminal residue" evidence="1">
    <location>
        <position position="132"/>
    </location>
</feature>
<comment type="caution">
    <text evidence="1">The sequence shown here is derived from an EMBL/GenBank/DDBJ whole genome shotgun (WGS) entry which is preliminary data.</text>
</comment>
<proteinExistence type="predicted"/>
<protein>
    <submittedName>
        <fullName evidence="1">Uncharacterized protein</fullName>
    </submittedName>
</protein>
<sequence length="132" mass="13589">MGNLVGSNLWSPAVHQGAGGAGSGPGGPATAVTAYFVISEPEGKILKIMPDGTVHTWHTYAAALEPEGCMVDSRSQRLFVSIGNAGTRQMDRFDDLTGDDSGGSADATLALSNHGGNGIYEYGSDKVFVAQT</sequence>
<reference evidence="1" key="1">
    <citation type="journal article" date="2015" name="Nature">
        <title>Complex archaea that bridge the gap between prokaryotes and eukaryotes.</title>
        <authorList>
            <person name="Spang A."/>
            <person name="Saw J.H."/>
            <person name="Jorgensen S.L."/>
            <person name="Zaremba-Niedzwiedzka K."/>
            <person name="Martijn J."/>
            <person name="Lind A.E."/>
            <person name="van Eijk R."/>
            <person name="Schleper C."/>
            <person name="Guy L."/>
            <person name="Ettema T.J."/>
        </authorList>
    </citation>
    <scope>NUCLEOTIDE SEQUENCE</scope>
</reference>
<dbReference type="EMBL" id="LAZR01044381">
    <property type="protein sequence ID" value="KKL04797.1"/>
    <property type="molecule type" value="Genomic_DNA"/>
</dbReference>
<gene>
    <name evidence="1" type="ORF">LCGC14_2612460</name>
</gene>
<accession>A0A0F9AT53</accession>
<dbReference type="AlphaFoldDB" id="A0A0F9AT53"/>